<dbReference type="InterPro" id="IPR012997">
    <property type="entry name" value="RplA"/>
</dbReference>
<organism evidence="8 9">
    <name type="scientific">Sphaerotilus mobilis</name>
    <dbReference type="NCBI Taxonomy" id="47994"/>
    <lineage>
        <taxon>Bacteria</taxon>
        <taxon>Pseudomonadati</taxon>
        <taxon>Pseudomonadota</taxon>
        <taxon>Betaproteobacteria</taxon>
        <taxon>Burkholderiales</taxon>
        <taxon>Sphaerotilaceae</taxon>
        <taxon>Sphaerotilus</taxon>
    </lineage>
</organism>
<keyword evidence="3 4" id="KW-0961">Cell wall biogenesis/degradation</keyword>
<gene>
    <name evidence="4" type="primary">rlpA</name>
    <name evidence="8" type="ORF">EV685_3569</name>
</gene>
<dbReference type="RefSeq" id="WP_165396841.1">
    <property type="nucleotide sequence ID" value="NZ_SGWV01000011.1"/>
</dbReference>
<sequence>MHASHVLTTDPAPAPGRPIAAVLLATVLLATLVLAACSSAPVRSPSGARGAQAVPPIAPWDGSRDGAEANPPPDLHRVPDAEPRVEPLRRGGPNKPYEIDGTRYTPMTGDDAAVERGLASWYGRKFHGRQTASGELYNMYAMTAAHPTFAIPSYARVRNPANGREVVVRINDRGPFKAGRVIDLSYTAALKLGLLGGVAPVEVERLTHEAIRTGSWRRDGAGNSATAAAPARVVDANSGPSNPSGSSGSSISSGSSTPSSTPAAAPLLVAPPAPATIGLVLAPAASQSRDLAPEPAPALIPAPVATAAPAVAPAAWETQPSPAARQATPAEVMPQERAGTQAARGWWLQLGAFKAAEGAAQFQRKLSGEADWLAPLMTLFREQSLNKLQAGPFPSKAEAQAAAERLRGQLQLVPMLVERR</sequence>
<comment type="function">
    <text evidence="4">Lytic transglycosylase with a strong preference for naked glycan strands that lack stem peptides.</text>
</comment>
<keyword evidence="9" id="KW-1185">Reference proteome</keyword>
<evidence type="ECO:0000256" key="1">
    <source>
        <dbReference type="ARBA" id="ARBA00022729"/>
    </source>
</evidence>
<evidence type="ECO:0000256" key="6">
    <source>
        <dbReference type="SAM" id="MobiDB-lite"/>
    </source>
</evidence>
<evidence type="ECO:0000256" key="4">
    <source>
        <dbReference type="HAMAP-Rule" id="MF_02071"/>
    </source>
</evidence>
<dbReference type="Proteomes" id="UP000293433">
    <property type="component" value="Unassembled WGS sequence"/>
</dbReference>
<dbReference type="PANTHER" id="PTHR34183">
    <property type="entry name" value="ENDOLYTIC PEPTIDOGLYCAN TRANSGLYCOSYLASE RLPA"/>
    <property type="match status" value="1"/>
</dbReference>
<feature type="region of interest" description="Disordered" evidence="6">
    <location>
        <begin position="41"/>
        <end position="108"/>
    </location>
</feature>
<protein>
    <recommendedName>
        <fullName evidence="4">Endolytic peptidoglycan transglycosylase RlpA</fullName>
        <ecNumber evidence="4">4.2.2.-</ecNumber>
    </recommendedName>
</protein>
<evidence type="ECO:0000313" key="9">
    <source>
        <dbReference type="Proteomes" id="UP000293433"/>
    </source>
</evidence>
<dbReference type="AlphaFoldDB" id="A0A4Q7LDA3"/>
<feature type="compositionally biased region" description="Low complexity" evidence="6">
    <location>
        <begin position="221"/>
        <end position="267"/>
    </location>
</feature>
<feature type="domain" description="SPOR" evidence="7">
    <location>
        <begin position="340"/>
        <end position="419"/>
    </location>
</feature>
<evidence type="ECO:0000313" key="8">
    <source>
        <dbReference type="EMBL" id="RZS52376.1"/>
    </source>
</evidence>
<evidence type="ECO:0000256" key="2">
    <source>
        <dbReference type="ARBA" id="ARBA00023239"/>
    </source>
</evidence>
<dbReference type="InterPro" id="IPR036680">
    <property type="entry name" value="SPOR-like_sf"/>
</dbReference>
<dbReference type="InterPro" id="IPR007730">
    <property type="entry name" value="SPOR-like_dom"/>
</dbReference>
<dbReference type="GO" id="GO:0000270">
    <property type="term" value="P:peptidoglycan metabolic process"/>
    <property type="evidence" value="ECO:0007669"/>
    <property type="project" value="UniProtKB-UniRule"/>
</dbReference>
<evidence type="ECO:0000256" key="3">
    <source>
        <dbReference type="ARBA" id="ARBA00023316"/>
    </source>
</evidence>
<proteinExistence type="inferred from homology"/>
<comment type="similarity">
    <text evidence="4 5">Belongs to the RlpA family.</text>
</comment>
<dbReference type="EC" id="4.2.2.-" evidence="4"/>
<evidence type="ECO:0000259" key="7">
    <source>
        <dbReference type="PROSITE" id="PS51724"/>
    </source>
</evidence>
<dbReference type="InterPro" id="IPR034718">
    <property type="entry name" value="RlpA"/>
</dbReference>
<dbReference type="PROSITE" id="PS51724">
    <property type="entry name" value="SPOR"/>
    <property type="match status" value="1"/>
</dbReference>
<dbReference type="Pfam" id="PF03330">
    <property type="entry name" value="DPBB_1"/>
    <property type="match status" value="1"/>
</dbReference>
<dbReference type="InterPro" id="IPR036908">
    <property type="entry name" value="RlpA-like_sf"/>
</dbReference>
<dbReference type="EMBL" id="SGWV01000011">
    <property type="protein sequence ID" value="RZS52376.1"/>
    <property type="molecule type" value="Genomic_DNA"/>
</dbReference>
<comment type="caution">
    <text evidence="8">The sequence shown here is derived from an EMBL/GenBank/DDBJ whole genome shotgun (WGS) entry which is preliminary data.</text>
</comment>
<dbReference type="Pfam" id="PF05036">
    <property type="entry name" value="SPOR"/>
    <property type="match status" value="1"/>
</dbReference>
<reference evidence="8 9" key="1">
    <citation type="submission" date="2019-02" db="EMBL/GenBank/DDBJ databases">
        <title>Genomic Encyclopedia of Type Strains, Phase IV (KMG-IV): sequencing the most valuable type-strain genomes for metagenomic binning, comparative biology and taxonomic classification.</title>
        <authorList>
            <person name="Goeker M."/>
        </authorList>
    </citation>
    <scope>NUCLEOTIDE SEQUENCE [LARGE SCALE GENOMIC DNA]</scope>
    <source>
        <strain evidence="8 9">DSM 10617</strain>
    </source>
</reference>
<dbReference type="Gene3D" id="2.40.40.10">
    <property type="entry name" value="RlpA-like domain"/>
    <property type="match status" value="1"/>
</dbReference>
<dbReference type="CDD" id="cd22268">
    <property type="entry name" value="DPBB_RlpA-like"/>
    <property type="match status" value="1"/>
</dbReference>
<dbReference type="Gene3D" id="3.30.70.1070">
    <property type="entry name" value="Sporulation related repeat"/>
    <property type="match status" value="1"/>
</dbReference>
<feature type="compositionally biased region" description="Basic and acidic residues" evidence="6">
    <location>
        <begin position="74"/>
        <end position="89"/>
    </location>
</feature>
<dbReference type="GO" id="GO:0042834">
    <property type="term" value="F:peptidoglycan binding"/>
    <property type="evidence" value="ECO:0007669"/>
    <property type="project" value="InterPro"/>
</dbReference>
<dbReference type="GO" id="GO:0008932">
    <property type="term" value="F:lytic endotransglycosylase activity"/>
    <property type="evidence" value="ECO:0007669"/>
    <property type="project" value="UniProtKB-UniRule"/>
</dbReference>
<keyword evidence="8" id="KW-0449">Lipoprotein</keyword>
<evidence type="ECO:0000256" key="5">
    <source>
        <dbReference type="RuleBase" id="RU003495"/>
    </source>
</evidence>
<keyword evidence="1" id="KW-0732">Signal</keyword>
<accession>A0A4Q7LDA3</accession>
<feature type="region of interest" description="Disordered" evidence="6">
    <location>
        <begin position="216"/>
        <end position="267"/>
    </location>
</feature>
<name>A0A4Q7LDA3_9BURK</name>
<dbReference type="PANTHER" id="PTHR34183:SF1">
    <property type="entry name" value="ENDOLYTIC PEPTIDOGLYCAN TRANSGLYCOSYLASE RLPA"/>
    <property type="match status" value="1"/>
</dbReference>
<dbReference type="HAMAP" id="MF_02071">
    <property type="entry name" value="RlpA"/>
    <property type="match status" value="1"/>
</dbReference>
<dbReference type="SUPFAM" id="SSF50685">
    <property type="entry name" value="Barwin-like endoglucanases"/>
    <property type="match status" value="1"/>
</dbReference>
<keyword evidence="2 4" id="KW-0456">Lyase</keyword>
<dbReference type="SUPFAM" id="SSF110997">
    <property type="entry name" value="Sporulation related repeat"/>
    <property type="match status" value="1"/>
</dbReference>
<dbReference type="NCBIfam" id="TIGR00413">
    <property type="entry name" value="rlpA"/>
    <property type="match status" value="1"/>
</dbReference>
<dbReference type="InterPro" id="IPR009009">
    <property type="entry name" value="RlpA-like_DPBB"/>
</dbReference>
<dbReference type="GO" id="GO:0071555">
    <property type="term" value="P:cell wall organization"/>
    <property type="evidence" value="ECO:0007669"/>
    <property type="project" value="UniProtKB-KW"/>
</dbReference>